<evidence type="ECO:0008006" key="3">
    <source>
        <dbReference type="Google" id="ProtNLM"/>
    </source>
</evidence>
<organism evidence="1 2">
    <name type="scientific">Gleimia hominis</name>
    <dbReference type="NCBI Taxonomy" id="595468"/>
    <lineage>
        <taxon>Bacteria</taxon>
        <taxon>Bacillati</taxon>
        <taxon>Actinomycetota</taxon>
        <taxon>Actinomycetes</taxon>
        <taxon>Actinomycetales</taxon>
        <taxon>Actinomycetaceae</taxon>
        <taxon>Gleimia</taxon>
    </lineage>
</organism>
<proteinExistence type="predicted"/>
<comment type="caution">
    <text evidence="1">The sequence shown here is derived from an EMBL/GenBank/DDBJ whole genome shotgun (WGS) entry which is preliminary data.</text>
</comment>
<evidence type="ECO:0000313" key="1">
    <source>
        <dbReference type="EMBL" id="MDT3767501.1"/>
    </source>
</evidence>
<keyword evidence="2" id="KW-1185">Reference proteome</keyword>
<dbReference type="EMBL" id="JASXSX010000001">
    <property type="protein sequence ID" value="MDT3767501.1"/>
    <property type="molecule type" value="Genomic_DNA"/>
</dbReference>
<accession>A0ABU3IAT8</accession>
<protein>
    <recommendedName>
        <fullName evidence="3">DUF4439 domain-containing protein</fullName>
    </recommendedName>
</protein>
<sequence>MTSGCSGIYLEGSAPTLPDLTDAQQVQVAAAKHEQAFAGGVASLKLGADQLDRSRARLHLLGGEWKPWSSPAPNRAPSAPAAGPVAKTAADLARYGIDTALADLNTARISVPERERTTYAWVSVARLADALQIAQEDGVDQNRIETWLAGPAPGHDAAPALDNEQKLALARAVRDWDCLAQRIPLQMDNSKAEHKDGPQFAHATALREQLLDTVTRTLTGTEVADRRLPSCDIKNAAAKETAATKESAASKRDGATKGTAHLYRQLLQVNLQLFASAPNATLPGEKEPLAVEQLLNTTLLAVRSGHAEAVLTPPQQ</sequence>
<gene>
    <name evidence="1" type="ORF">QS713_05425</name>
</gene>
<dbReference type="Proteomes" id="UP001247542">
    <property type="component" value="Unassembled WGS sequence"/>
</dbReference>
<reference evidence="1 2" key="1">
    <citation type="submission" date="2023-06" db="EMBL/GenBank/DDBJ databases">
        <title>Draft genome sequence of Gleimia hominis type strain CCUG 57540T.</title>
        <authorList>
            <person name="Salva-Serra F."/>
            <person name="Cardew S."/>
            <person name="Jensie Markopoulos S."/>
            <person name="Ohlen M."/>
            <person name="Inganas E."/>
            <person name="Svensson-Stadler L."/>
            <person name="Moore E.R.B."/>
        </authorList>
    </citation>
    <scope>NUCLEOTIDE SEQUENCE [LARGE SCALE GENOMIC DNA]</scope>
    <source>
        <strain evidence="1 2">CCUG 57540</strain>
    </source>
</reference>
<name>A0ABU3IAT8_9ACTO</name>
<evidence type="ECO:0000313" key="2">
    <source>
        <dbReference type="Proteomes" id="UP001247542"/>
    </source>
</evidence>
<dbReference type="RefSeq" id="WP_313273108.1">
    <property type="nucleotide sequence ID" value="NZ_JASXSX010000001.1"/>
</dbReference>